<dbReference type="GO" id="GO:0005737">
    <property type="term" value="C:cytoplasm"/>
    <property type="evidence" value="ECO:0007669"/>
    <property type="project" value="UniProtKB-SubCell"/>
</dbReference>
<accession>A0A545UCP0</accession>
<dbReference type="PANTHER" id="PTHR33164">
    <property type="entry name" value="TRANSCRIPTIONAL REGULATOR, MARR FAMILY"/>
    <property type="match status" value="1"/>
</dbReference>
<dbReference type="InterPro" id="IPR036388">
    <property type="entry name" value="WH-like_DNA-bd_sf"/>
</dbReference>
<gene>
    <name evidence="3" type="ORF">FLL46_14535</name>
</gene>
<protein>
    <submittedName>
        <fullName evidence="3">MarR family transcriptional regulator</fullName>
    </submittedName>
</protein>
<dbReference type="GO" id="GO:0003700">
    <property type="term" value="F:DNA-binding transcription factor activity"/>
    <property type="evidence" value="ECO:0007669"/>
    <property type="project" value="InterPro"/>
</dbReference>
<name>A0A545UCP0_9GAMM</name>
<dbReference type="GO" id="GO:0006950">
    <property type="term" value="P:response to stress"/>
    <property type="evidence" value="ECO:0007669"/>
    <property type="project" value="TreeGrafter"/>
</dbReference>
<dbReference type="InterPro" id="IPR036390">
    <property type="entry name" value="WH_DNA-bd_sf"/>
</dbReference>
<dbReference type="PRINTS" id="PR00598">
    <property type="entry name" value="HTHMARR"/>
</dbReference>
<dbReference type="AlphaFoldDB" id="A0A545UCP0"/>
<comment type="caution">
    <text evidence="3">The sequence shown here is derived from an EMBL/GenBank/DDBJ whole genome shotgun (WGS) entry which is preliminary data.</text>
</comment>
<sequence length="136" mass="15423">MAAAQLDSQLCFALYSASNRLTSIYRPILEPLGLTYTQFIVLMALWEEDNISISRLAERAGLSKATMTPLLKRLEQKQLIQRQYLADNERQKNIVLTKAGRELSQKSEAITEQAFCETGLSKKQASEIIRLCRKIS</sequence>
<reference evidence="3 4" key="1">
    <citation type="submission" date="2019-07" db="EMBL/GenBank/DDBJ databases">
        <title>Draft genome for Aliikangiella sp. M105.</title>
        <authorList>
            <person name="Wang G."/>
        </authorList>
    </citation>
    <scope>NUCLEOTIDE SEQUENCE [LARGE SCALE GENOMIC DNA]</scope>
    <source>
        <strain evidence="3 4">M105</strain>
    </source>
</reference>
<evidence type="ECO:0000256" key="1">
    <source>
        <dbReference type="ARBA" id="ARBA00004496"/>
    </source>
</evidence>
<dbReference type="EMBL" id="VIKS01000009">
    <property type="protein sequence ID" value="TQV87228.1"/>
    <property type="molecule type" value="Genomic_DNA"/>
</dbReference>
<dbReference type="OrthoDB" id="9806864at2"/>
<dbReference type="SUPFAM" id="SSF46785">
    <property type="entry name" value="Winged helix' DNA-binding domain"/>
    <property type="match status" value="1"/>
</dbReference>
<evidence type="ECO:0000313" key="3">
    <source>
        <dbReference type="EMBL" id="TQV87228.1"/>
    </source>
</evidence>
<evidence type="ECO:0000259" key="2">
    <source>
        <dbReference type="PROSITE" id="PS50995"/>
    </source>
</evidence>
<organism evidence="3 4">
    <name type="scientific">Aliikangiella coralliicola</name>
    <dbReference type="NCBI Taxonomy" id="2592383"/>
    <lineage>
        <taxon>Bacteria</taxon>
        <taxon>Pseudomonadati</taxon>
        <taxon>Pseudomonadota</taxon>
        <taxon>Gammaproteobacteria</taxon>
        <taxon>Oceanospirillales</taxon>
        <taxon>Pleioneaceae</taxon>
        <taxon>Aliikangiella</taxon>
    </lineage>
</organism>
<dbReference type="InterPro" id="IPR000835">
    <property type="entry name" value="HTH_MarR-typ"/>
</dbReference>
<dbReference type="SMART" id="SM00347">
    <property type="entry name" value="HTH_MARR"/>
    <property type="match status" value="1"/>
</dbReference>
<evidence type="ECO:0000313" key="4">
    <source>
        <dbReference type="Proteomes" id="UP000315439"/>
    </source>
</evidence>
<dbReference type="PROSITE" id="PS50995">
    <property type="entry name" value="HTH_MARR_2"/>
    <property type="match status" value="1"/>
</dbReference>
<keyword evidence="4" id="KW-1185">Reference proteome</keyword>
<comment type="subcellular location">
    <subcellularLocation>
        <location evidence="1">Cytoplasm</location>
    </subcellularLocation>
</comment>
<dbReference type="InterPro" id="IPR039422">
    <property type="entry name" value="MarR/SlyA-like"/>
</dbReference>
<dbReference type="Proteomes" id="UP000315439">
    <property type="component" value="Unassembled WGS sequence"/>
</dbReference>
<dbReference type="Pfam" id="PF01047">
    <property type="entry name" value="MarR"/>
    <property type="match status" value="1"/>
</dbReference>
<proteinExistence type="predicted"/>
<dbReference type="Gene3D" id="1.10.10.10">
    <property type="entry name" value="Winged helix-like DNA-binding domain superfamily/Winged helix DNA-binding domain"/>
    <property type="match status" value="1"/>
</dbReference>
<dbReference type="PANTHER" id="PTHR33164:SF5">
    <property type="entry name" value="ORGANIC HYDROPEROXIDE RESISTANCE TRANSCRIPTIONAL REGULATOR"/>
    <property type="match status" value="1"/>
</dbReference>
<feature type="domain" description="HTH marR-type" evidence="2">
    <location>
        <begin position="7"/>
        <end position="136"/>
    </location>
</feature>